<dbReference type="GO" id="GO:0006886">
    <property type="term" value="P:intracellular protein transport"/>
    <property type="evidence" value="ECO:0007669"/>
    <property type="project" value="InterPro"/>
</dbReference>
<dbReference type="RefSeq" id="XP_013182762.1">
    <property type="nucleotide sequence ID" value="XM_013327308.1"/>
</dbReference>
<feature type="compositionally biased region" description="Low complexity" evidence="1">
    <location>
        <begin position="39"/>
        <end position="50"/>
    </location>
</feature>
<feature type="compositionally biased region" description="Low complexity" evidence="1">
    <location>
        <begin position="147"/>
        <end position="162"/>
    </location>
</feature>
<sequence length="663" mass="70633">MMNPQYLPPGQNNNAPSNPLGFPPTSQDYNGVQNANIYGQMPPNGPQMPMKQFDSTEISNKMQNMNLNGPQGIPSSQLPPGQFPPGSFPPTSNYGPSQLPPNMRPPVSMAGRPQGSEASQLPPQMQPPMSTASTQAQGFGQFPGKEGQFQGPPQVQMVQGQPKPMISQSGPPLSGQPGAPPQMSQMPPHSQPGIPPQPGMMGRPPNGPEQAKPSQMAGFQGMPLPTSQPGLQNQQGLTPGQTGLSPNQSGPSLQLQQNLQPPQMRQPGGPPTGFDYQRQPRGPMSGMPPQHGPMPGQMGPQVPLGPPNSQAGLPPQPSMPPQQVPSSQSQFPSMPGLPHMPPPLSQARPPSGFGPPGQSAQPPSSYGAMPPMQPPIPGQAPRSGQQTMSGQPLMPGQPPMPGQHPMPAQPPIQANPQCLANIQCIANRLCLANHQCLAMPKDENGKSYTRVGFITYSSTVHFYNIKGTLAQPQMLSVGDVSDVFVPLLDGFLSPAEQSGPVLQQLLQQLPNMFHDNKETETILLPAVQAGLEALKAADTSGQLLVFHTSLPTYNAPGKLINREDRKLLGTDKEKQILMPQTTAYNETGQACSAAGVCVELFVCNNAYVDAATIGQLPRLTGGQMHKYTYFTAETDGERLAWDVRRVVSRPTAHDAVMRVRTST</sequence>
<dbReference type="Proteomes" id="UP000694872">
    <property type="component" value="Unplaced"/>
</dbReference>
<feature type="compositionally biased region" description="Pro residues" evidence="1">
    <location>
        <begin position="314"/>
        <end position="323"/>
    </location>
</feature>
<dbReference type="PANTHER" id="PTHR13803:SF4">
    <property type="entry name" value="SECRETORY 24CD, ISOFORM C"/>
    <property type="match status" value="1"/>
</dbReference>
<dbReference type="PANTHER" id="PTHR13803">
    <property type="entry name" value="SEC24-RELATED PROTEIN"/>
    <property type="match status" value="1"/>
</dbReference>
<reference evidence="3" key="1">
    <citation type="submission" date="2025-08" db="UniProtKB">
        <authorList>
            <consortium name="RefSeq"/>
        </authorList>
    </citation>
    <scope>IDENTIFICATION</scope>
</reference>
<dbReference type="GO" id="GO:0090110">
    <property type="term" value="P:COPII-coated vesicle cargo loading"/>
    <property type="evidence" value="ECO:0007669"/>
    <property type="project" value="TreeGrafter"/>
</dbReference>
<evidence type="ECO:0000313" key="3">
    <source>
        <dbReference type="RefSeq" id="XP_013182762.1"/>
    </source>
</evidence>
<gene>
    <name evidence="3" type="primary">LOC106128844</name>
</gene>
<dbReference type="InterPro" id="IPR006896">
    <property type="entry name" value="Sec23/24_trunk_dom"/>
</dbReference>
<name>A0AAJ7ELR9_PAPXU</name>
<dbReference type="GO" id="GO:0070971">
    <property type="term" value="C:endoplasmic reticulum exit site"/>
    <property type="evidence" value="ECO:0007669"/>
    <property type="project" value="TreeGrafter"/>
</dbReference>
<dbReference type="AlphaFoldDB" id="A0AAJ7ELR9"/>
<dbReference type="GO" id="GO:0008270">
    <property type="term" value="F:zinc ion binding"/>
    <property type="evidence" value="ECO:0007669"/>
    <property type="project" value="TreeGrafter"/>
</dbReference>
<organism evidence="3">
    <name type="scientific">Papilio xuthus</name>
    <name type="common">Asian swallowtail butterfly</name>
    <dbReference type="NCBI Taxonomy" id="66420"/>
    <lineage>
        <taxon>Eukaryota</taxon>
        <taxon>Metazoa</taxon>
        <taxon>Ecdysozoa</taxon>
        <taxon>Arthropoda</taxon>
        <taxon>Hexapoda</taxon>
        <taxon>Insecta</taxon>
        <taxon>Pterygota</taxon>
        <taxon>Neoptera</taxon>
        <taxon>Endopterygota</taxon>
        <taxon>Lepidoptera</taxon>
        <taxon>Glossata</taxon>
        <taxon>Ditrysia</taxon>
        <taxon>Papilionoidea</taxon>
        <taxon>Papilionidae</taxon>
        <taxon>Papilioninae</taxon>
        <taxon>Papilio</taxon>
    </lineage>
</organism>
<evidence type="ECO:0000256" key="1">
    <source>
        <dbReference type="SAM" id="MobiDB-lite"/>
    </source>
</evidence>
<feature type="compositionally biased region" description="Low complexity" evidence="1">
    <location>
        <begin position="244"/>
        <end position="267"/>
    </location>
</feature>
<dbReference type="InterPro" id="IPR050550">
    <property type="entry name" value="SEC23_SEC24_subfamily"/>
</dbReference>
<dbReference type="Gene3D" id="3.40.50.410">
    <property type="entry name" value="von Willebrand factor, type A domain"/>
    <property type="match status" value="1"/>
</dbReference>
<feature type="region of interest" description="Disordered" evidence="1">
    <location>
        <begin position="1"/>
        <end position="405"/>
    </location>
</feature>
<protein>
    <submittedName>
        <fullName evidence="3">Basic salivary proline-rich protein 2-like</fullName>
    </submittedName>
</protein>
<feature type="compositionally biased region" description="Pro residues" evidence="1">
    <location>
        <begin position="189"/>
        <end position="198"/>
    </location>
</feature>
<evidence type="ECO:0000259" key="2">
    <source>
        <dbReference type="Pfam" id="PF04811"/>
    </source>
</evidence>
<dbReference type="GO" id="GO:0000149">
    <property type="term" value="F:SNARE binding"/>
    <property type="evidence" value="ECO:0007669"/>
    <property type="project" value="TreeGrafter"/>
</dbReference>
<feature type="non-terminal residue" evidence="3">
    <location>
        <position position="663"/>
    </location>
</feature>
<feature type="compositionally biased region" description="Low complexity" evidence="1">
    <location>
        <begin position="324"/>
        <end position="337"/>
    </location>
</feature>
<dbReference type="Pfam" id="PF04811">
    <property type="entry name" value="Sec23_trunk"/>
    <property type="match status" value="1"/>
</dbReference>
<feature type="compositionally biased region" description="Polar residues" evidence="1">
    <location>
        <begin position="225"/>
        <end position="243"/>
    </location>
</feature>
<dbReference type="GO" id="GO:0030127">
    <property type="term" value="C:COPII vesicle coat"/>
    <property type="evidence" value="ECO:0007669"/>
    <property type="project" value="InterPro"/>
</dbReference>
<feature type="compositionally biased region" description="Pro residues" evidence="1">
    <location>
        <begin position="395"/>
        <end position="405"/>
    </location>
</feature>
<dbReference type="SUPFAM" id="SSF53300">
    <property type="entry name" value="vWA-like"/>
    <property type="match status" value="1"/>
</dbReference>
<accession>A0AAJ7ELR9</accession>
<feature type="domain" description="Sec23/Sec24 trunk" evidence="2">
    <location>
        <begin position="446"/>
        <end position="647"/>
    </location>
</feature>
<dbReference type="InterPro" id="IPR036465">
    <property type="entry name" value="vWFA_dom_sf"/>
</dbReference>
<feature type="compositionally biased region" description="Low complexity" evidence="1">
    <location>
        <begin position="282"/>
        <end position="302"/>
    </location>
</feature>
<dbReference type="Gene3D" id="2.60.40.1670">
    <property type="entry name" value="beta-sandwich domain of Sec23/24"/>
    <property type="match status" value="1"/>
</dbReference>
<feature type="compositionally biased region" description="Polar residues" evidence="1">
    <location>
        <begin position="24"/>
        <end position="37"/>
    </location>
</feature>
<proteinExistence type="predicted"/>
<feature type="compositionally biased region" description="Polar residues" evidence="1">
    <location>
        <begin position="53"/>
        <end position="69"/>
    </location>
</feature>
<dbReference type="GeneID" id="106128844"/>
<dbReference type="KEGG" id="pxu:106128844"/>
<feature type="compositionally biased region" description="Low complexity" evidence="1">
    <location>
        <begin position="356"/>
        <end position="370"/>
    </location>
</feature>